<reference evidence="13" key="1">
    <citation type="submission" date="2017-01" db="EMBL/GenBank/DDBJ databases">
        <title>Comparative genomics of anhydrobiosis in the tardigrade Hypsibius dujardini.</title>
        <authorList>
            <person name="Yoshida Y."/>
            <person name="Koutsovoulos G."/>
            <person name="Laetsch D."/>
            <person name="Stevens L."/>
            <person name="Kumar S."/>
            <person name="Horikawa D."/>
            <person name="Ishino K."/>
            <person name="Komine S."/>
            <person name="Tomita M."/>
            <person name="Blaxter M."/>
            <person name="Arakawa K."/>
        </authorList>
    </citation>
    <scope>NUCLEOTIDE SEQUENCE [LARGE SCALE GENOMIC DNA]</scope>
    <source>
        <strain evidence="13">Z151</strain>
    </source>
</reference>
<evidence type="ECO:0000256" key="9">
    <source>
        <dbReference type="ARBA" id="ARBA00023128"/>
    </source>
</evidence>
<dbReference type="AlphaFoldDB" id="A0A1W0WQN4"/>
<dbReference type="EMBL" id="MTYJ01000060">
    <property type="protein sequence ID" value="OQV17518.1"/>
    <property type="molecule type" value="Genomic_DNA"/>
</dbReference>
<dbReference type="GO" id="GO:0032543">
    <property type="term" value="P:mitochondrial translation"/>
    <property type="evidence" value="ECO:0007669"/>
    <property type="project" value="InterPro"/>
</dbReference>
<accession>A0A1W0WQN4</accession>
<dbReference type="GO" id="GO:0043024">
    <property type="term" value="F:ribosomal small subunit binding"/>
    <property type="evidence" value="ECO:0007669"/>
    <property type="project" value="InterPro"/>
</dbReference>
<dbReference type="PANTHER" id="PTHR16276">
    <property type="entry name" value="PENTATRICOPEPTIDE REPEAT DOMAIN-CONTAINING PROTEIN 3"/>
    <property type="match status" value="1"/>
</dbReference>
<evidence type="ECO:0000313" key="13">
    <source>
        <dbReference type="Proteomes" id="UP000192578"/>
    </source>
</evidence>
<evidence type="ECO:0000256" key="8">
    <source>
        <dbReference type="ARBA" id="ARBA00022980"/>
    </source>
</evidence>
<dbReference type="GO" id="GO:0019843">
    <property type="term" value="F:rRNA binding"/>
    <property type="evidence" value="ECO:0007669"/>
    <property type="project" value="UniProtKB-KW"/>
</dbReference>
<comment type="similarity">
    <text evidence="2">Belongs to the mitochondrion-specific ribosomal protein mS39 family.</text>
</comment>
<dbReference type="InterPro" id="IPR055063">
    <property type="entry name" value="Rib_mS39_PPR"/>
</dbReference>
<dbReference type="InterPro" id="IPR011990">
    <property type="entry name" value="TPR-like_helical_dom_sf"/>
</dbReference>
<dbReference type="Proteomes" id="UP000192578">
    <property type="component" value="Unassembled WGS sequence"/>
</dbReference>
<organism evidence="12 13">
    <name type="scientific">Hypsibius exemplaris</name>
    <name type="common">Freshwater tardigrade</name>
    <dbReference type="NCBI Taxonomy" id="2072580"/>
    <lineage>
        <taxon>Eukaryota</taxon>
        <taxon>Metazoa</taxon>
        <taxon>Ecdysozoa</taxon>
        <taxon>Tardigrada</taxon>
        <taxon>Eutardigrada</taxon>
        <taxon>Parachela</taxon>
        <taxon>Hypsibioidea</taxon>
        <taxon>Hypsibiidae</taxon>
        <taxon>Hypsibius</taxon>
    </lineage>
</organism>
<evidence type="ECO:0000256" key="4">
    <source>
        <dbReference type="ARBA" id="ARBA00022737"/>
    </source>
</evidence>
<dbReference type="Pfam" id="PF22330">
    <property type="entry name" value="Rib_mS39_PPR"/>
    <property type="match status" value="1"/>
</dbReference>
<dbReference type="Gene3D" id="1.25.40.10">
    <property type="entry name" value="Tetratricopeptide repeat domain"/>
    <property type="match status" value="1"/>
</dbReference>
<keyword evidence="4" id="KW-0677">Repeat</keyword>
<keyword evidence="13" id="KW-1185">Reference proteome</keyword>
<evidence type="ECO:0000256" key="5">
    <source>
        <dbReference type="ARBA" id="ARBA00022845"/>
    </source>
</evidence>
<keyword evidence="7" id="KW-0809">Transit peptide</keyword>
<keyword evidence="10" id="KW-0687">Ribonucleoprotein</keyword>
<evidence type="ECO:0000256" key="3">
    <source>
        <dbReference type="ARBA" id="ARBA00022730"/>
    </source>
</evidence>
<proteinExistence type="inferred from homology"/>
<dbReference type="Pfam" id="PF13812">
    <property type="entry name" value="PPR_3"/>
    <property type="match status" value="2"/>
</dbReference>
<protein>
    <recommendedName>
        <fullName evidence="11">Small ribosomal subunit protein mS39</fullName>
    </recommendedName>
</protein>
<dbReference type="GO" id="GO:0005739">
    <property type="term" value="C:mitochondrion"/>
    <property type="evidence" value="ECO:0007669"/>
    <property type="project" value="UniProtKB-SubCell"/>
</dbReference>
<evidence type="ECO:0000256" key="10">
    <source>
        <dbReference type="ARBA" id="ARBA00023274"/>
    </source>
</evidence>
<evidence type="ECO:0000256" key="2">
    <source>
        <dbReference type="ARBA" id="ARBA00008551"/>
    </source>
</evidence>
<evidence type="ECO:0000256" key="1">
    <source>
        <dbReference type="ARBA" id="ARBA00004173"/>
    </source>
</evidence>
<dbReference type="InterPro" id="IPR002885">
    <property type="entry name" value="PPR_rpt"/>
</dbReference>
<evidence type="ECO:0000256" key="7">
    <source>
        <dbReference type="ARBA" id="ARBA00022946"/>
    </source>
</evidence>
<evidence type="ECO:0000256" key="6">
    <source>
        <dbReference type="ARBA" id="ARBA00022884"/>
    </source>
</evidence>
<keyword evidence="8" id="KW-0689">Ribosomal protein</keyword>
<keyword evidence="6" id="KW-0694">RNA-binding</keyword>
<sequence length="681" mass="76526">MAGFLCILRLAATKNLPPGLFGKQSDRFPWRFSVGAFSSTAELQGTPEEDAARSVSAVSRPSGRRVKLPKRIVRSPTDILDALASTVGKDATGPHYRYVDDPFFIPTNATNRRIFALSKESGRKAARYMVKKYPALFEKPKADPEISAFLAASQLGSQRPTEPTVKDIVDCMRKGALVAAFEAYTELNEKTPEAITPELRQELLERLCFHNSDDAIDSDLLEEKWFAHYIQKEVRRRWKVGGPADKVFQDIKPKTAEAYAAMICANARFLHVEGANTLLEEMQQENLPIPVQVYNEMIKIVPLLKDSIDSRWEMTMSFLSSMNQAGVAPNLQTFNAVLEVISRIAMWRRSRSTALGVFAEMKRCGIEPSLASYHFLLQIFCRERGPISHILLDVLQALEGKELTLRDPKDSNFFPTAMDVAGRHLRDVAVARKVYDLLWTNNNSLFLTDALKDTVFHGNFLKVLVAGESVENFFKVYDELVPMTLVPDSNLLLEMVKMVEFHEEPQHLPRIWSDAVVFGLALKDNMLEPFLAVLLNNHREDLKEAFAAIALDVKTRIDAQFLDRANRIPWSGPVISSVVRLLLRNGQMEPAWEVVGNYINKKTETFGFPSEEALSELVDVLVAAEQPTRVKQCVTLASDLGFMDLVRSAEDLAKRLRLPEQEIQKWKRIGSGSVAASLGNI</sequence>
<comment type="subcellular location">
    <subcellularLocation>
        <location evidence="1">Mitochondrion</location>
    </subcellularLocation>
</comment>
<evidence type="ECO:0000313" key="12">
    <source>
        <dbReference type="EMBL" id="OQV17518.1"/>
    </source>
</evidence>
<dbReference type="GO" id="GO:0005840">
    <property type="term" value="C:ribosome"/>
    <property type="evidence" value="ECO:0007669"/>
    <property type="project" value="UniProtKB-KW"/>
</dbReference>
<name>A0A1W0WQN4_HYPEX</name>
<keyword evidence="9" id="KW-0496">Mitochondrion</keyword>
<dbReference type="GO" id="GO:1990904">
    <property type="term" value="C:ribonucleoprotein complex"/>
    <property type="evidence" value="ECO:0007669"/>
    <property type="project" value="UniProtKB-KW"/>
</dbReference>
<dbReference type="GO" id="GO:0006417">
    <property type="term" value="P:regulation of translation"/>
    <property type="evidence" value="ECO:0007669"/>
    <property type="project" value="UniProtKB-KW"/>
</dbReference>
<comment type="caution">
    <text evidence="12">The sequence shown here is derived from an EMBL/GenBank/DDBJ whole genome shotgun (WGS) entry which is preliminary data.</text>
</comment>
<dbReference type="PANTHER" id="PTHR16276:SF1">
    <property type="entry name" value="SMALL RIBOSOMAL SUBUNIT PROTEIN MS39"/>
    <property type="match status" value="1"/>
</dbReference>
<dbReference type="InterPro" id="IPR037387">
    <property type="entry name" value="PTCD3"/>
</dbReference>
<keyword evidence="5" id="KW-0810">Translation regulation</keyword>
<dbReference type="OrthoDB" id="185373at2759"/>
<keyword evidence="3" id="KW-0699">rRNA-binding</keyword>
<gene>
    <name evidence="12" type="ORF">BV898_08451</name>
</gene>
<evidence type="ECO:0000256" key="11">
    <source>
        <dbReference type="ARBA" id="ARBA00035134"/>
    </source>
</evidence>